<name>A0A8S5N3F4_9CAUD</name>
<protein>
    <submittedName>
        <fullName evidence="2">Uncharacterized protein</fullName>
    </submittedName>
</protein>
<evidence type="ECO:0000256" key="1">
    <source>
        <dbReference type="SAM" id="MobiDB-lite"/>
    </source>
</evidence>
<feature type="region of interest" description="Disordered" evidence="1">
    <location>
        <begin position="1"/>
        <end position="48"/>
    </location>
</feature>
<dbReference type="EMBL" id="BK015048">
    <property type="protein sequence ID" value="DAD88802.1"/>
    <property type="molecule type" value="Genomic_DNA"/>
</dbReference>
<reference evidence="2" key="1">
    <citation type="journal article" date="2021" name="Proc. Natl. Acad. Sci. U.S.A.">
        <title>A Catalog of Tens of Thousands of Viruses from Human Metagenomes Reveals Hidden Associations with Chronic Diseases.</title>
        <authorList>
            <person name="Tisza M.J."/>
            <person name="Buck C.B."/>
        </authorList>
    </citation>
    <scope>NUCLEOTIDE SEQUENCE</scope>
    <source>
        <strain evidence="2">CtzMH52</strain>
    </source>
</reference>
<evidence type="ECO:0000313" key="2">
    <source>
        <dbReference type="EMBL" id="DAD88802.1"/>
    </source>
</evidence>
<organism evidence="2">
    <name type="scientific">Podoviridae sp. ctzMH52</name>
    <dbReference type="NCBI Taxonomy" id="2826596"/>
    <lineage>
        <taxon>Viruses</taxon>
        <taxon>Duplodnaviria</taxon>
        <taxon>Heunggongvirae</taxon>
        <taxon>Uroviricota</taxon>
        <taxon>Caudoviricetes</taxon>
    </lineage>
</organism>
<accession>A0A8S5N3F4</accession>
<proteinExistence type="predicted"/>
<sequence length="48" mass="4919">MSNGYIGKIKNGATQDIKAPHGEKTAAKGTTRITGGDLRTGSKSKSGK</sequence>